<comment type="caution">
    <text evidence="1">The sequence shown here is derived from an EMBL/GenBank/DDBJ whole genome shotgun (WGS) entry which is preliminary data.</text>
</comment>
<dbReference type="AlphaFoldDB" id="A0A5B7HXJ9"/>
<organism evidence="1 2">
    <name type="scientific">Portunus trituberculatus</name>
    <name type="common">Swimming crab</name>
    <name type="synonym">Neptunus trituberculatus</name>
    <dbReference type="NCBI Taxonomy" id="210409"/>
    <lineage>
        <taxon>Eukaryota</taxon>
        <taxon>Metazoa</taxon>
        <taxon>Ecdysozoa</taxon>
        <taxon>Arthropoda</taxon>
        <taxon>Crustacea</taxon>
        <taxon>Multicrustacea</taxon>
        <taxon>Malacostraca</taxon>
        <taxon>Eumalacostraca</taxon>
        <taxon>Eucarida</taxon>
        <taxon>Decapoda</taxon>
        <taxon>Pleocyemata</taxon>
        <taxon>Brachyura</taxon>
        <taxon>Eubrachyura</taxon>
        <taxon>Portunoidea</taxon>
        <taxon>Portunidae</taxon>
        <taxon>Portuninae</taxon>
        <taxon>Portunus</taxon>
    </lineage>
</organism>
<evidence type="ECO:0000313" key="2">
    <source>
        <dbReference type="Proteomes" id="UP000324222"/>
    </source>
</evidence>
<protein>
    <submittedName>
        <fullName evidence="1">Uncharacterized protein</fullName>
    </submittedName>
</protein>
<accession>A0A5B7HXJ9</accession>
<reference evidence="1 2" key="1">
    <citation type="submission" date="2019-05" db="EMBL/GenBank/DDBJ databases">
        <title>Another draft genome of Portunus trituberculatus and its Hox gene families provides insights of decapod evolution.</title>
        <authorList>
            <person name="Jeong J.-H."/>
            <person name="Song I."/>
            <person name="Kim S."/>
            <person name="Choi T."/>
            <person name="Kim D."/>
            <person name="Ryu S."/>
            <person name="Kim W."/>
        </authorList>
    </citation>
    <scope>NUCLEOTIDE SEQUENCE [LARGE SCALE GENOMIC DNA]</scope>
    <source>
        <tissue evidence="1">Muscle</tissue>
    </source>
</reference>
<sequence>MRQCVKDVRKYNFPHRTVVKWNALDNGIVAAHSLHNFKEKLDKWRHGDRTL</sequence>
<dbReference type="EMBL" id="VSRR010042670">
    <property type="protein sequence ID" value="MPC76132.1"/>
    <property type="molecule type" value="Genomic_DNA"/>
</dbReference>
<keyword evidence="2" id="KW-1185">Reference proteome</keyword>
<dbReference type="Proteomes" id="UP000324222">
    <property type="component" value="Unassembled WGS sequence"/>
</dbReference>
<proteinExistence type="predicted"/>
<evidence type="ECO:0000313" key="1">
    <source>
        <dbReference type="EMBL" id="MPC76132.1"/>
    </source>
</evidence>
<name>A0A5B7HXJ9_PORTR</name>
<gene>
    <name evidence="1" type="ORF">E2C01_070537</name>
</gene>